<dbReference type="GO" id="GO:0006310">
    <property type="term" value="P:DNA recombination"/>
    <property type="evidence" value="ECO:0007669"/>
    <property type="project" value="UniProtKB-KW"/>
</dbReference>
<evidence type="ECO:0000256" key="4">
    <source>
        <dbReference type="ARBA" id="ARBA00022723"/>
    </source>
</evidence>
<keyword evidence="12" id="KW-0233">DNA recombination</keyword>
<evidence type="ECO:0000256" key="5">
    <source>
        <dbReference type="ARBA" id="ARBA00022759"/>
    </source>
</evidence>
<keyword evidence="3" id="KW-0540">Nuclease</keyword>
<keyword evidence="7" id="KW-0460">Magnesium</keyword>
<dbReference type="InterPro" id="IPR039537">
    <property type="entry name" value="Retrotran_Ty1/copia-like"/>
</dbReference>
<dbReference type="OrthoDB" id="2794615at2759"/>
<keyword evidence="11" id="KW-0808">Transferase</keyword>
<accession>A0A1M2VF47</accession>
<dbReference type="PANTHER" id="PTHR42648">
    <property type="entry name" value="TRANSPOSASE, PUTATIVE-RELATED"/>
    <property type="match status" value="1"/>
</dbReference>
<dbReference type="InterPro" id="IPR036397">
    <property type="entry name" value="RNaseH_sf"/>
</dbReference>
<sequence>MIIPVPNAPAVDSRMTLTDVLYTPSLGFNLISVGRIDDAGCSATFADGQCIIVAEDGQTIGRIPKSRGLYLVTRERETPAANAAVDTPEELTEDEAHCRFGHIAIRSIRELVSKGFITGVKLVRSGNSKPCEACIRAKSTRKHVPTERQGTRASEFGEELHSDVWGAARTVTIGGRKYYISFTDDKSRHSTLYLMRHKSEAFESFKAFEAWLERHHGVKVKFLNVDRGGEYLSEEFKLYLQERGIEYKLSVHDTSEEAGVSERLNRTLMEKVRAMLITAHLPRSLWGEAAMHATWLKNRTGTKALDGRTPFEVVTGSPPDM</sequence>
<comment type="catalytic activity">
    <reaction evidence="14">
        <text>DNA(n) + a 2'-deoxyribonucleoside 5'-triphosphate = DNA(n+1) + diphosphate</text>
        <dbReference type="Rhea" id="RHEA:22508"/>
        <dbReference type="Rhea" id="RHEA-COMP:17339"/>
        <dbReference type="Rhea" id="RHEA-COMP:17340"/>
        <dbReference type="ChEBI" id="CHEBI:33019"/>
        <dbReference type="ChEBI" id="CHEBI:61560"/>
        <dbReference type="ChEBI" id="CHEBI:173112"/>
        <dbReference type="EC" id="2.7.7.7"/>
    </reaction>
</comment>
<evidence type="ECO:0000256" key="3">
    <source>
        <dbReference type="ARBA" id="ARBA00022722"/>
    </source>
</evidence>
<protein>
    <submittedName>
        <fullName evidence="16">Retrovirus-related Pol polyprotein from transposon TNT 1-94</fullName>
    </submittedName>
</protein>
<dbReference type="PROSITE" id="PS50994">
    <property type="entry name" value="INTEGRASE"/>
    <property type="match status" value="1"/>
</dbReference>
<evidence type="ECO:0000256" key="10">
    <source>
        <dbReference type="ARBA" id="ARBA00022918"/>
    </source>
</evidence>
<name>A0A1M2VF47_TRAPU</name>
<dbReference type="GO" id="GO:0003723">
    <property type="term" value="F:RNA binding"/>
    <property type="evidence" value="ECO:0007669"/>
    <property type="project" value="UniProtKB-KW"/>
</dbReference>
<reference evidence="16 17" key="1">
    <citation type="submission" date="2016-10" db="EMBL/GenBank/DDBJ databases">
        <title>Genome sequence of the basidiomycete white-rot fungus Trametes pubescens.</title>
        <authorList>
            <person name="Makela M.R."/>
            <person name="Granchi Z."/>
            <person name="Peng M."/>
            <person name="De Vries R.P."/>
            <person name="Grigoriev I."/>
            <person name="Riley R."/>
            <person name="Hilden K."/>
        </authorList>
    </citation>
    <scope>NUCLEOTIDE SEQUENCE [LARGE SCALE GENOMIC DNA]</scope>
    <source>
        <strain evidence="16 17">FBCC735</strain>
    </source>
</reference>
<dbReference type="GO" id="GO:0003887">
    <property type="term" value="F:DNA-directed DNA polymerase activity"/>
    <property type="evidence" value="ECO:0007669"/>
    <property type="project" value="UniProtKB-KW"/>
</dbReference>
<evidence type="ECO:0000313" key="16">
    <source>
        <dbReference type="EMBL" id="OJT06204.1"/>
    </source>
</evidence>
<dbReference type="SUPFAM" id="SSF53098">
    <property type="entry name" value="Ribonuclease H-like"/>
    <property type="match status" value="1"/>
</dbReference>
<dbReference type="GO" id="GO:0004519">
    <property type="term" value="F:endonuclease activity"/>
    <property type="evidence" value="ECO:0007669"/>
    <property type="project" value="UniProtKB-KW"/>
</dbReference>
<keyword evidence="4" id="KW-0479">Metal-binding</keyword>
<evidence type="ECO:0000256" key="12">
    <source>
        <dbReference type="ARBA" id="ARBA00023172"/>
    </source>
</evidence>
<evidence type="ECO:0000256" key="8">
    <source>
        <dbReference type="ARBA" id="ARBA00022884"/>
    </source>
</evidence>
<dbReference type="OMA" id="AMLITAH"/>
<dbReference type="STRING" id="154538.A0A1M2VF47"/>
<keyword evidence="11" id="KW-0239">DNA-directed DNA polymerase</keyword>
<dbReference type="GO" id="GO:0016787">
    <property type="term" value="F:hydrolase activity"/>
    <property type="evidence" value="ECO:0007669"/>
    <property type="project" value="UniProtKB-KW"/>
</dbReference>
<feature type="non-terminal residue" evidence="16">
    <location>
        <position position="321"/>
    </location>
</feature>
<organism evidence="16 17">
    <name type="scientific">Trametes pubescens</name>
    <name type="common">White-rot fungus</name>
    <dbReference type="NCBI Taxonomy" id="154538"/>
    <lineage>
        <taxon>Eukaryota</taxon>
        <taxon>Fungi</taxon>
        <taxon>Dikarya</taxon>
        <taxon>Basidiomycota</taxon>
        <taxon>Agaricomycotina</taxon>
        <taxon>Agaricomycetes</taxon>
        <taxon>Polyporales</taxon>
        <taxon>Polyporaceae</taxon>
        <taxon>Trametes</taxon>
    </lineage>
</organism>
<evidence type="ECO:0000313" key="17">
    <source>
        <dbReference type="Proteomes" id="UP000184267"/>
    </source>
</evidence>
<dbReference type="Proteomes" id="UP000184267">
    <property type="component" value="Unassembled WGS sequence"/>
</dbReference>
<keyword evidence="1" id="KW-0815">Transposition</keyword>
<comment type="caution">
    <text evidence="16">The sequence shown here is derived from an EMBL/GenBank/DDBJ whole genome shotgun (WGS) entry which is preliminary data.</text>
</comment>
<keyword evidence="17" id="KW-1185">Reference proteome</keyword>
<keyword evidence="10" id="KW-0695">RNA-directed DNA polymerase</keyword>
<evidence type="ECO:0000256" key="11">
    <source>
        <dbReference type="ARBA" id="ARBA00022932"/>
    </source>
</evidence>
<keyword evidence="9" id="KW-0229">DNA integration</keyword>
<proteinExistence type="predicted"/>
<dbReference type="GO" id="GO:0005634">
    <property type="term" value="C:nucleus"/>
    <property type="evidence" value="ECO:0007669"/>
    <property type="project" value="UniProtKB-ARBA"/>
</dbReference>
<dbReference type="InterPro" id="IPR025724">
    <property type="entry name" value="GAG-pre-integrase_dom"/>
</dbReference>
<dbReference type="AlphaFoldDB" id="A0A1M2VF47"/>
<keyword evidence="6" id="KW-0378">Hydrolase</keyword>
<evidence type="ECO:0000256" key="2">
    <source>
        <dbReference type="ARBA" id="ARBA00022695"/>
    </source>
</evidence>
<feature type="domain" description="Integrase catalytic" evidence="15">
    <location>
        <begin position="141"/>
        <end position="318"/>
    </location>
</feature>
<evidence type="ECO:0000256" key="7">
    <source>
        <dbReference type="ARBA" id="ARBA00022842"/>
    </source>
</evidence>
<dbReference type="InterPro" id="IPR001584">
    <property type="entry name" value="Integrase_cat-core"/>
</dbReference>
<keyword evidence="2" id="KW-0548">Nucleotidyltransferase</keyword>
<comment type="catalytic activity">
    <reaction evidence="13">
        <text>DNA(n) + a 2'-deoxyribonucleoside 5'-triphosphate = DNA(n+1) + diphosphate</text>
        <dbReference type="Rhea" id="RHEA:22508"/>
        <dbReference type="Rhea" id="RHEA-COMP:17339"/>
        <dbReference type="Rhea" id="RHEA-COMP:17340"/>
        <dbReference type="ChEBI" id="CHEBI:33019"/>
        <dbReference type="ChEBI" id="CHEBI:61560"/>
        <dbReference type="ChEBI" id="CHEBI:173112"/>
        <dbReference type="EC" id="2.7.7.49"/>
    </reaction>
</comment>
<dbReference type="GO" id="GO:0046872">
    <property type="term" value="F:metal ion binding"/>
    <property type="evidence" value="ECO:0007669"/>
    <property type="project" value="UniProtKB-KW"/>
</dbReference>
<evidence type="ECO:0000256" key="1">
    <source>
        <dbReference type="ARBA" id="ARBA00022578"/>
    </source>
</evidence>
<dbReference type="GO" id="GO:0032196">
    <property type="term" value="P:transposition"/>
    <property type="evidence" value="ECO:0007669"/>
    <property type="project" value="UniProtKB-KW"/>
</dbReference>
<dbReference type="GO" id="GO:0003964">
    <property type="term" value="F:RNA-directed DNA polymerase activity"/>
    <property type="evidence" value="ECO:0007669"/>
    <property type="project" value="UniProtKB-KW"/>
</dbReference>
<evidence type="ECO:0000256" key="9">
    <source>
        <dbReference type="ARBA" id="ARBA00022908"/>
    </source>
</evidence>
<evidence type="ECO:0000259" key="15">
    <source>
        <dbReference type="PROSITE" id="PS50994"/>
    </source>
</evidence>
<gene>
    <name evidence="16" type="ORF">TRAPUB_2945</name>
</gene>
<keyword evidence="5" id="KW-0255">Endonuclease</keyword>
<evidence type="ECO:0000256" key="6">
    <source>
        <dbReference type="ARBA" id="ARBA00022801"/>
    </source>
</evidence>
<dbReference type="Pfam" id="PF13976">
    <property type="entry name" value="gag_pre-integrs"/>
    <property type="match status" value="1"/>
</dbReference>
<dbReference type="InterPro" id="IPR012337">
    <property type="entry name" value="RNaseH-like_sf"/>
</dbReference>
<dbReference type="GO" id="GO:0015074">
    <property type="term" value="P:DNA integration"/>
    <property type="evidence" value="ECO:0007669"/>
    <property type="project" value="UniProtKB-KW"/>
</dbReference>
<dbReference type="PANTHER" id="PTHR42648:SF11">
    <property type="entry name" value="TRANSPOSON TY4-P GAG-POL POLYPROTEIN"/>
    <property type="match status" value="1"/>
</dbReference>
<keyword evidence="8" id="KW-0694">RNA-binding</keyword>
<dbReference type="EMBL" id="MNAD01001342">
    <property type="protein sequence ID" value="OJT06204.1"/>
    <property type="molecule type" value="Genomic_DNA"/>
</dbReference>
<dbReference type="Gene3D" id="3.30.420.10">
    <property type="entry name" value="Ribonuclease H-like superfamily/Ribonuclease H"/>
    <property type="match status" value="1"/>
</dbReference>
<evidence type="ECO:0000256" key="13">
    <source>
        <dbReference type="ARBA" id="ARBA00048173"/>
    </source>
</evidence>
<evidence type="ECO:0000256" key="14">
    <source>
        <dbReference type="ARBA" id="ARBA00049244"/>
    </source>
</evidence>